<proteinExistence type="predicted"/>
<feature type="compositionally biased region" description="Polar residues" evidence="1">
    <location>
        <begin position="32"/>
        <end position="44"/>
    </location>
</feature>
<feature type="compositionally biased region" description="Polar residues" evidence="1">
    <location>
        <begin position="220"/>
        <end position="234"/>
    </location>
</feature>
<dbReference type="PANTHER" id="PTHR47026">
    <property type="entry name" value="PIGMENTOSA GTPASE REGULATOR-LIKE PROTEIN, PUTATIVE-RELATED"/>
    <property type="match status" value="1"/>
</dbReference>
<keyword evidence="3" id="KW-1185">Reference proteome</keyword>
<feature type="region of interest" description="Disordered" evidence="1">
    <location>
        <begin position="60"/>
        <end position="154"/>
    </location>
</feature>
<feature type="compositionally biased region" description="Basic and acidic residues" evidence="1">
    <location>
        <begin position="670"/>
        <end position="689"/>
    </location>
</feature>
<dbReference type="Proteomes" id="UP001470230">
    <property type="component" value="Unassembled WGS sequence"/>
</dbReference>
<evidence type="ECO:0000313" key="3">
    <source>
        <dbReference type="Proteomes" id="UP001470230"/>
    </source>
</evidence>
<name>A0ABR2KS19_9EUKA</name>
<feature type="compositionally biased region" description="Polar residues" evidence="1">
    <location>
        <begin position="90"/>
        <end position="107"/>
    </location>
</feature>
<feature type="region of interest" description="Disordered" evidence="1">
    <location>
        <begin position="24"/>
        <end position="44"/>
    </location>
</feature>
<dbReference type="EMBL" id="JAPFFF010000003">
    <property type="protein sequence ID" value="KAK8893933.1"/>
    <property type="molecule type" value="Genomic_DNA"/>
</dbReference>
<sequence>MTKSPETDGSLFPTELTDAKIELSKLPPLDPQKSNNSASVNKPNVLSDVINDSLNDFNINNNTNNDNTDTLNSNNISNNASGDNNSNLNTAGNDNDSNLNNIGSNVTSNINNNDDGSNDDSNNESNTNNNNGVNEDTDQENKKEQGNKDDKEEIKIGDEEADGLLQEQANALIGSIVTSSTNEKESNANASSTRSQNPSQNVSNPNSQQASNQTSQKNSTKGSTTNSVRNTAPISNRSSSSLTSHSYSSTRKTTKTSINRRIGKLPPSRISFNQEMSKIPKDILHNPYVTKRLNIFPARSTNPPKAALSNVEYRNRVIPQKDELTEKILNGEEPEEEPTIEQLKNSANILRIYEKDLIDKSEYLEAKKVAQAFQKTLAKIKKKSSSTEVKTGLESLIAKRNELMIIADDKKEEWDDIIAKYQSDTEAHVNNMKQQHQEKIKQFNSEIPSELTPLFKRNSVSYLTMRSNEKYLALNRHFDEAHKMKLKADEIEEIEREDNFSKMDEFYRKKREQLKQLQQLEIINYRCYANTRKNELIFQKEKSISGPLLRAEKIDKEIKRICEKRGIKQNQLNFDLVDDERVKLIKSKEKENDDIFKHSRGNLQDENKKSSNDDPKEKKEEPRAEEEEKNENGEEESKNNEEEEEKNEKQAINEEETKNEKQEIEEEEEKNEKVVDDDENRKKDEESNT</sequence>
<evidence type="ECO:0000256" key="1">
    <source>
        <dbReference type="SAM" id="MobiDB-lite"/>
    </source>
</evidence>
<organism evidence="2 3">
    <name type="scientific">Tritrichomonas musculus</name>
    <dbReference type="NCBI Taxonomy" id="1915356"/>
    <lineage>
        <taxon>Eukaryota</taxon>
        <taxon>Metamonada</taxon>
        <taxon>Parabasalia</taxon>
        <taxon>Tritrichomonadida</taxon>
        <taxon>Tritrichomonadidae</taxon>
        <taxon>Tritrichomonas</taxon>
    </lineage>
</organism>
<feature type="region of interest" description="Disordered" evidence="1">
    <location>
        <begin position="593"/>
        <end position="689"/>
    </location>
</feature>
<accession>A0ABR2KS19</accession>
<feature type="compositionally biased region" description="Low complexity" evidence="1">
    <location>
        <begin position="195"/>
        <end position="219"/>
    </location>
</feature>
<feature type="compositionally biased region" description="Low complexity" evidence="1">
    <location>
        <begin position="60"/>
        <end position="89"/>
    </location>
</feature>
<feature type="compositionally biased region" description="Basic and acidic residues" evidence="1">
    <location>
        <begin position="139"/>
        <end position="154"/>
    </location>
</feature>
<reference evidence="2 3" key="1">
    <citation type="submission" date="2024-04" db="EMBL/GenBank/DDBJ databases">
        <title>Tritrichomonas musculus Genome.</title>
        <authorList>
            <person name="Alves-Ferreira E."/>
            <person name="Grigg M."/>
            <person name="Lorenzi H."/>
            <person name="Galac M."/>
        </authorList>
    </citation>
    <scope>NUCLEOTIDE SEQUENCE [LARGE SCALE GENOMIC DNA]</scope>
    <source>
        <strain evidence="2 3">EAF2021</strain>
    </source>
</reference>
<feature type="compositionally biased region" description="Low complexity" evidence="1">
    <location>
        <begin position="123"/>
        <end position="134"/>
    </location>
</feature>
<evidence type="ECO:0000313" key="2">
    <source>
        <dbReference type="EMBL" id="KAK8893933.1"/>
    </source>
</evidence>
<feature type="compositionally biased region" description="Basic and acidic residues" evidence="1">
    <location>
        <begin position="630"/>
        <end position="662"/>
    </location>
</feature>
<dbReference type="PANTHER" id="PTHR47026:SF2">
    <property type="entry name" value="FLAGELLAR ASSOCIATED PROTEIN"/>
    <property type="match status" value="1"/>
</dbReference>
<feature type="compositionally biased region" description="Basic and acidic residues" evidence="1">
    <location>
        <begin position="593"/>
        <end position="622"/>
    </location>
</feature>
<protein>
    <submittedName>
        <fullName evidence="2">Uncharacterized protein</fullName>
    </submittedName>
</protein>
<comment type="caution">
    <text evidence="2">The sequence shown here is derived from an EMBL/GenBank/DDBJ whole genome shotgun (WGS) entry which is preliminary data.</text>
</comment>
<feature type="compositionally biased region" description="Polar residues" evidence="1">
    <location>
        <begin position="177"/>
        <end position="194"/>
    </location>
</feature>
<feature type="region of interest" description="Disordered" evidence="1">
    <location>
        <begin position="177"/>
        <end position="269"/>
    </location>
</feature>
<feature type="compositionally biased region" description="Low complexity" evidence="1">
    <location>
        <begin position="235"/>
        <end position="257"/>
    </location>
</feature>
<gene>
    <name evidence="2" type="ORF">M9Y10_022362</name>
</gene>